<feature type="transmembrane region" description="Helical" evidence="1">
    <location>
        <begin position="59"/>
        <end position="82"/>
    </location>
</feature>
<proteinExistence type="predicted"/>
<dbReference type="RefSeq" id="WP_378776757.1">
    <property type="nucleotide sequence ID" value="NZ_JBHTMX010000204.1"/>
</dbReference>
<name>A0ABW3ZB43_9HYPH</name>
<evidence type="ECO:0000313" key="3">
    <source>
        <dbReference type="Proteomes" id="UP001597171"/>
    </source>
</evidence>
<feature type="transmembrane region" description="Helical" evidence="1">
    <location>
        <begin position="28"/>
        <end position="47"/>
    </location>
</feature>
<accession>A0ABW3ZB43</accession>
<keyword evidence="1" id="KW-0812">Transmembrane</keyword>
<keyword evidence="1" id="KW-1133">Transmembrane helix</keyword>
<feature type="transmembrane region" description="Helical" evidence="1">
    <location>
        <begin position="94"/>
        <end position="119"/>
    </location>
</feature>
<keyword evidence="3" id="KW-1185">Reference proteome</keyword>
<comment type="caution">
    <text evidence="2">The sequence shown here is derived from an EMBL/GenBank/DDBJ whole genome shotgun (WGS) entry which is preliminary data.</text>
</comment>
<organism evidence="2 3">
    <name type="scientific">Methylopila musalis</name>
    <dbReference type="NCBI Taxonomy" id="1134781"/>
    <lineage>
        <taxon>Bacteria</taxon>
        <taxon>Pseudomonadati</taxon>
        <taxon>Pseudomonadota</taxon>
        <taxon>Alphaproteobacteria</taxon>
        <taxon>Hyphomicrobiales</taxon>
        <taxon>Methylopilaceae</taxon>
        <taxon>Methylopila</taxon>
    </lineage>
</organism>
<reference evidence="3" key="1">
    <citation type="journal article" date="2019" name="Int. J. Syst. Evol. Microbiol.">
        <title>The Global Catalogue of Microorganisms (GCM) 10K type strain sequencing project: providing services to taxonomists for standard genome sequencing and annotation.</title>
        <authorList>
            <consortium name="The Broad Institute Genomics Platform"/>
            <consortium name="The Broad Institute Genome Sequencing Center for Infectious Disease"/>
            <person name="Wu L."/>
            <person name="Ma J."/>
        </authorList>
    </citation>
    <scope>NUCLEOTIDE SEQUENCE [LARGE SCALE GENOMIC DNA]</scope>
    <source>
        <strain evidence="3">CCUG 61696</strain>
    </source>
</reference>
<dbReference type="Proteomes" id="UP001597171">
    <property type="component" value="Unassembled WGS sequence"/>
</dbReference>
<keyword evidence="1" id="KW-0472">Membrane</keyword>
<evidence type="ECO:0000256" key="1">
    <source>
        <dbReference type="SAM" id="Phobius"/>
    </source>
</evidence>
<protein>
    <submittedName>
        <fullName evidence="2">Uncharacterized protein</fullName>
    </submittedName>
</protein>
<sequence length="120" mass="12401">MPVEDGAAATPANERAAAIEPVFRNGTITAFGITLSFSLGFLSQWASSDGVWRLYDGPPAALIIVGAVLQIRALALLLPVEGLARPVYDRATRLYLAGLTMTGLGVFGAVAADVASALLT</sequence>
<dbReference type="EMBL" id="JBHTMX010000204">
    <property type="protein sequence ID" value="MFD1333315.1"/>
    <property type="molecule type" value="Genomic_DNA"/>
</dbReference>
<evidence type="ECO:0000313" key="2">
    <source>
        <dbReference type="EMBL" id="MFD1333315.1"/>
    </source>
</evidence>
<gene>
    <name evidence="2" type="ORF">ACFQ4O_15055</name>
</gene>